<keyword evidence="3" id="KW-1185">Reference proteome</keyword>
<evidence type="ECO:0000256" key="1">
    <source>
        <dbReference type="SAM" id="MobiDB-lite"/>
    </source>
</evidence>
<dbReference type="AlphaFoldDB" id="A0A3P7LP75"/>
<protein>
    <submittedName>
        <fullName evidence="2">Uncharacterized protein</fullName>
    </submittedName>
</protein>
<evidence type="ECO:0000313" key="2">
    <source>
        <dbReference type="EMBL" id="VDN18825.1"/>
    </source>
</evidence>
<dbReference type="Proteomes" id="UP000281553">
    <property type="component" value="Unassembled WGS sequence"/>
</dbReference>
<dbReference type="EMBL" id="UYRU01069560">
    <property type="protein sequence ID" value="VDN18825.1"/>
    <property type="molecule type" value="Genomic_DNA"/>
</dbReference>
<organism evidence="2 3">
    <name type="scientific">Dibothriocephalus latus</name>
    <name type="common">Fish tapeworm</name>
    <name type="synonym">Diphyllobothrium latum</name>
    <dbReference type="NCBI Taxonomy" id="60516"/>
    <lineage>
        <taxon>Eukaryota</taxon>
        <taxon>Metazoa</taxon>
        <taxon>Spiralia</taxon>
        <taxon>Lophotrochozoa</taxon>
        <taxon>Platyhelminthes</taxon>
        <taxon>Cestoda</taxon>
        <taxon>Eucestoda</taxon>
        <taxon>Diphyllobothriidea</taxon>
        <taxon>Diphyllobothriidae</taxon>
        <taxon>Dibothriocephalus</taxon>
    </lineage>
</organism>
<evidence type="ECO:0000313" key="3">
    <source>
        <dbReference type="Proteomes" id="UP000281553"/>
    </source>
</evidence>
<proteinExistence type="predicted"/>
<accession>A0A3P7LP75</accession>
<reference evidence="2 3" key="1">
    <citation type="submission" date="2018-11" db="EMBL/GenBank/DDBJ databases">
        <authorList>
            <consortium name="Pathogen Informatics"/>
        </authorList>
    </citation>
    <scope>NUCLEOTIDE SEQUENCE [LARGE SCALE GENOMIC DNA]</scope>
</reference>
<sequence length="168" mass="19205">MIGTEALWLLATIVRRHLGWFVSLAVVLQVAVNCIDLCARKTKVGRYVAIMGAIYLRYGLHRPKYRVKMLDDSVEDNGGRRGDAMVGEEERVFPSEKPSGEDVQCPRNDLLGYLDSTEVDETRLLQDENGGSPRPSHQKRRRRRFRFGRAIRRTLRRLICCGTTATQE</sequence>
<gene>
    <name evidence="2" type="ORF">DILT_LOCUS13275</name>
</gene>
<name>A0A3P7LP75_DIBLA</name>
<feature type="region of interest" description="Disordered" evidence="1">
    <location>
        <begin position="122"/>
        <end position="144"/>
    </location>
</feature>